<organism evidence="2 3">
    <name type="scientific">Klebsiella grimontii</name>
    <dbReference type="NCBI Taxonomy" id="2058152"/>
    <lineage>
        <taxon>Bacteria</taxon>
        <taxon>Pseudomonadati</taxon>
        <taxon>Pseudomonadota</taxon>
        <taxon>Gammaproteobacteria</taxon>
        <taxon>Enterobacterales</taxon>
        <taxon>Enterobacteriaceae</taxon>
        <taxon>Klebsiella/Raoultella group</taxon>
        <taxon>Klebsiella</taxon>
    </lineage>
</organism>
<dbReference type="EMBL" id="FZTC01000015">
    <property type="protein sequence ID" value="SNU33905.1"/>
    <property type="molecule type" value="Genomic_DNA"/>
</dbReference>
<proteinExistence type="predicted"/>
<sequence length="71" mass="8017">MLQHKSATNMIYFSYGYINEQGECNHEINTYCAWFAYCQQRLRCAAAHCSSGRHRRCAGKHPSGDKTGAGE</sequence>
<name>A0A285AZ10_9ENTR</name>
<protein>
    <submittedName>
        <fullName evidence="2">Uncharacterized protein</fullName>
    </submittedName>
</protein>
<gene>
    <name evidence="2" type="ORF">KOSB73_220024</name>
</gene>
<evidence type="ECO:0000313" key="3">
    <source>
        <dbReference type="Proteomes" id="UP000220639"/>
    </source>
</evidence>
<reference evidence="3" key="1">
    <citation type="submission" date="2017-08" db="EMBL/GenBank/DDBJ databases">
        <authorList>
            <person name="Brisse S."/>
        </authorList>
    </citation>
    <scope>NUCLEOTIDE SEQUENCE [LARGE SCALE GENOMIC DNA]</scope>
    <source>
        <strain evidence="3">06D021</strain>
    </source>
</reference>
<evidence type="ECO:0000256" key="1">
    <source>
        <dbReference type="SAM" id="MobiDB-lite"/>
    </source>
</evidence>
<feature type="region of interest" description="Disordered" evidence="1">
    <location>
        <begin position="52"/>
        <end position="71"/>
    </location>
</feature>
<accession>A0A285AZ10</accession>
<evidence type="ECO:0000313" key="2">
    <source>
        <dbReference type="EMBL" id="SNU33905.1"/>
    </source>
</evidence>
<dbReference type="Proteomes" id="UP000220639">
    <property type="component" value="Unassembled WGS sequence"/>
</dbReference>
<dbReference type="AlphaFoldDB" id="A0A285AZ10"/>